<keyword evidence="3" id="KW-1185">Reference proteome</keyword>
<name>A0A0Q3KCG7_9FLAO</name>
<gene>
    <name evidence="2" type="ORF">AR438_00110</name>
</gene>
<sequence length="762" mass="80691">MAFLTALFSVWGWGQTPNGVIDFGNPTNGTTATTANTGFGGVRIGTGGGGFTLQNPGQSIGTGGELKGVAPTGGSINSVAITSGEYGTSAPTFTIAFDLHLSGGTSGTWYFFAGNGTNFNTTQSNTFTGSQVFTGIRWSFGASNTITTNNRNAGNWVSDGLASAFSQNTAYKVVIVGNNTSATVNYNNGNSSVAANTYDIFVNGTLIGNDIAKAQLASSSSINGFRFYSESSTSNVAEIALDNISWYNTCVLPIPTWDGTQWLNGTPSATTDAIIDGDYTGTSFTANTVTVNSTKTLTINSGQSITTGNLTNNGTIIVNDGGNLLQTSSGVYSGTGTFTVNKNGLSTLNKYAFWSSPVALQNLSTIYGTGNTPSFITEYDTTTDYFINAASTTSIVGKGYSIKTPSVSNVSFTGTPNNGTQTYTLATTGSGHNLVGNPYSSNLDLVAFYNANSSRISPTFYFWDNTSNSVTVQGGTTSVNIGYATYNASSQTWVQAPGIVAVPTGSVANIGQGFFVTSTNTADTSLSFTNAMRVATAGTFFNKNNSSTEGKFWLRLNSSYNSNNTFAVTYLNSASNSFDQYDSKAIGTGSDAFYTMADAQKLIIQGKSAFDINDVVPVGSKHFQNGNFTISLAQKEGIFNNGQAIYLHDKDLGTYTNLQNGNYSFTANAGEFANRFEIVYKLNVLGTTEVSKDSFEVYREGEDFFVRNDKNIETVEVFDASGRKVIQLNANSKLVRVKLDAKGLYILKAVSAGKEYSKKIMK</sequence>
<dbReference type="InterPro" id="IPR026444">
    <property type="entry name" value="Secre_tail"/>
</dbReference>
<evidence type="ECO:0008006" key="4">
    <source>
        <dbReference type="Google" id="ProtNLM"/>
    </source>
</evidence>
<evidence type="ECO:0000256" key="1">
    <source>
        <dbReference type="ARBA" id="ARBA00022729"/>
    </source>
</evidence>
<evidence type="ECO:0000313" key="2">
    <source>
        <dbReference type="EMBL" id="KQK27491.1"/>
    </source>
</evidence>
<dbReference type="STRING" id="452084.AR438_00110"/>
<dbReference type="NCBIfam" id="TIGR04183">
    <property type="entry name" value="Por_Secre_tail"/>
    <property type="match status" value="1"/>
</dbReference>
<proteinExistence type="predicted"/>
<protein>
    <recommendedName>
        <fullName evidence="4">Secretion system C-terminal sorting domain-containing protein</fullName>
    </recommendedName>
</protein>
<accession>A0A0Q3KCG7</accession>
<organism evidence="2 3">
    <name type="scientific">Chryseobacterium aquaticum</name>
    <dbReference type="NCBI Taxonomy" id="452084"/>
    <lineage>
        <taxon>Bacteria</taxon>
        <taxon>Pseudomonadati</taxon>
        <taxon>Bacteroidota</taxon>
        <taxon>Flavobacteriia</taxon>
        <taxon>Flavobacteriales</taxon>
        <taxon>Weeksellaceae</taxon>
        <taxon>Chryseobacterium group</taxon>
        <taxon>Chryseobacterium</taxon>
    </lineage>
</organism>
<evidence type="ECO:0000313" key="3">
    <source>
        <dbReference type="Proteomes" id="UP000051682"/>
    </source>
</evidence>
<keyword evidence="1" id="KW-0732">Signal</keyword>
<dbReference type="EMBL" id="LLYZ01000001">
    <property type="protein sequence ID" value="KQK27491.1"/>
    <property type="molecule type" value="Genomic_DNA"/>
</dbReference>
<dbReference type="AlphaFoldDB" id="A0A0Q3KCG7"/>
<reference evidence="2 3" key="1">
    <citation type="submission" date="2015-10" db="EMBL/GenBank/DDBJ databases">
        <title>Chryseobacterium aquaticum genome.</title>
        <authorList>
            <person name="Newman J.D."/>
            <person name="Ferguson M.B."/>
            <person name="Miller J.R."/>
        </authorList>
    </citation>
    <scope>NUCLEOTIDE SEQUENCE [LARGE SCALE GENOMIC DNA]</scope>
    <source>
        <strain evidence="2 3">KCTC 12483</strain>
    </source>
</reference>
<dbReference type="Proteomes" id="UP000051682">
    <property type="component" value="Unassembled WGS sequence"/>
</dbReference>
<comment type="caution">
    <text evidence="2">The sequence shown here is derived from an EMBL/GenBank/DDBJ whole genome shotgun (WGS) entry which is preliminary data.</text>
</comment>